<comment type="cofactor">
    <cofactor evidence="1">
        <name>a divalent metal cation</name>
        <dbReference type="ChEBI" id="CHEBI:60240"/>
    </cofactor>
</comment>
<proteinExistence type="predicted"/>
<dbReference type="Proteomes" id="UP000199165">
    <property type="component" value="Unassembled WGS sequence"/>
</dbReference>
<evidence type="ECO:0000259" key="4">
    <source>
        <dbReference type="Pfam" id="PF13613"/>
    </source>
</evidence>
<dbReference type="InterPro" id="IPR027805">
    <property type="entry name" value="Transposase_HTH_dom"/>
</dbReference>
<dbReference type="GO" id="GO:0046872">
    <property type="term" value="F:metal ion binding"/>
    <property type="evidence" value="ECO:0007669"/>
    <property type="project" value="UniProtKB-KW"/>
</dbReference>
<evidence type="ECO:0000313" key="5">
    <source>
        <dbReference type="EMBL" id="SFT84798.1"/>
    </source>
</evidence>
<keyword evidence="5" id="KW-0378">Hydrolase</keyword>
<protein>
    <submittedName>
        <fullName evidence="5">Helix-turn-helix of DDE superfamily endonuclease</fullName>
    </submittedName>
</protein>
<dbReference type="InterPro" id="IPR027806">
    <property type="entry name" value="HARBI1_dom"/>
</dbReference>
<dbReference type="GO" id="GO:0004519">
    <property type="term" value="F:endonuclease activity"/>
    <property type="evidence" value="ECO:0007669"/>
    <property type="project" value="UniProtKB-KW"/>
</dbReference>
<keyword evidence="5" id="KW-0255">Endonuclease</keyword>
<dbReference type="Pfam" id="PF13613">
    <property type="entry name" value="HTH_Tnp_4"/>
    <property type="match status" value="1"/>
</dbReference>
<name>A0A1I7BCC7_9ACTN</name>
<evidence type="ECO:0000259" key="3">
    <source>
        <dbReference type="Pfam" id="PF13359"/>
    </source>
</evidence>
<evidence type="ECO:0000256" key="1">
    <source>
        <dbReference type="ARBA" id="ARBA00001968"/>
    </source>
</evidence>
<reference evidence="6" key="1">
    <citation type="submission" date="2016-10" db="EMBL/GenBank/DDBJ databases">
        <authorList>
            <person name="Varghese N."/>
            <person name="Submissions S."/>
        </authorList>
    </citation>
    <scope>NUCLEOTIDE SEQUENCE [LARGE SCALE GENOMIC DNA]</scope>
    <source>
        <strain evidence="6">DSM 45501</strain>
    </source>
</reference>
<keyword evidence="5" id="KW-0540">Nuclease</keyword>
<organism evidence="5 6">
    <name type="scientific">Actinopolyspora righensis</name>
    <dbReference type="NCBI Taxonomy" id="995060"/>
    <lineage>
        <taxon>Bacteria</taxon>
        <taxon>Bacillati</taxon>
        <taxon>Actinomycetota</taxon>
        <taxon>Actinomycetes</taxon>
        <taxon>Actinopolysporales</taxon>
        <taxon>Actinopolysporaceae</taxon>
        <taxon>Actinopolyspora</taxon>
        <taxon>Actinopolyspora alba group</taxon>
    </lineage>
</organism>
<dbReference type="AlphaFoldDB" id="A0A1I7BCC7"/>
<dbReference type="STRING" id="995060.SAMN04487904_110136"/>
<dbReference type="Pfam" id="PF13359">
    <property type="entry name" value="DDE_Tnp_4"/>
    <property type="match status" value="1"/>
</dbReference>
<keyword evidence="2" id="KW-0479">Metal-binding</keyword>
<feature type="domain" description="Transposase Helix-turn-helix" evidence="4">
    <location>
        <begin position="34"/>
        <end position="79"/>
    </location>
</feature>
<evidence type="ECO:0000256" key="2">
    <source>
        <dbReference type="ARBA" id="ARBA00022723"/>
    </source>
</evidence>
<feature type="domain" description="DDE Tnp4" evidence="3">
    <location>
        <begin position="98"/>
        <end position="242"/>
    </location>
</feature>
<keyword evidence="6" id="KW-1185">Reference proteome</keyword>
<dbReference type="EMBL" id="FPAT01000010">
    <property type="protein sequence ID" value="SFT84798.1"/>
    <property type="molecule type" value="Genomic_DNA"/>
</dbReference>
<sequence length="252" mass="27929">MRYHRTTGLSTEAINYLAREVAGLVIWSSGNTFSAFQGVAMTLEYYRTNLSQGMLAAFHGTSQPTLSRIIATLEEGLAHIVTEFCIDLDDLKYDATLLDGFLIPTGNRSDQDKLYSGKRRQSGVGAQVVATLYGRLLTVSEIFRGSTHDVTAFRNSSLASLLNQSNAIADGGYRGTNMVIPIRKPNGYELDADRAAFNAALTGWRAPAERVIAHLKNWNILATGYHRRLCHLQRVVHIITRLKRFRACYAAS</sequence>
<accession>A0A1I7BCC7</accession>
<gene>
    <name evidence="5" type="ORF">SAMN04487904_110136</name>
</gene>
<evidence type="ECO:0000313" key="6">
    <source>
        <dbReference type="Proteomes" id="UP000199165"/>
    </source>
</evidence>